<dbReference type="RefSeq" id="WP_127094696.1">
    <property type="nucleotide sequence ID" value="NZ_CP031423.1"/>
</dbReference>
<evidence type="ECO:0000313" key="3">
    <source>
        <dbReference type="EMBL" id="AZS35936.1"/>
    </source>
</evidence>
<dbReference type="KEGG" id="mlv:CVS47_00534"/>
<gene>
    <name evidence="3" type="ORF">CVS47_00534</name>
</gene>
<dbReference type="Proteomes" id="UP000276888">
    <property type="component" value="Chromosome"/>
</dbReference>
<protein>
    <submittedName>
        <fullName evidence="3">Uncharacterized protein</fullName>
    </submittedName>
</protein>
<name>A0A3Q9IWJ3_9MICO</name>
<evidence type="ECO:0000256" key="2">
    <source>
        <dbReference type="SAM" id="Phobius"/>
    </source>
</evidence>
<feature type="region of interest" description="Disordered" evidence="1">
    <location>
        <begin position="47"/>
        <end position="66"/>
    </location>
</feature>
<keyword evidence="4" id="KW-1185">Reference proteome</keyword>
<evidence type="ECO:0000313" key="4">
    <source>
        <dbReference type="Proteomes" id="UP000276888"/>
    </source>
</evidence>
<organism evidence="3 4">
    <name type="scientific">Microbacterium lemovicicum</name>
    <dbReference type="NCBI Taxonomy" id="1072463"/>
    <lineage>
        <taxon>Bacteria</taxon>
        <taxon>Bacillati</taxon>
        <taxon>Actinomycetota</taxon>
        <taxon>Actinomycetes</taxon>
        <taxon>Micrococcales</taxon>
        <taxon>Microbacteriaceae</taxon>
        <taxon>Microbacterium</taxon>
    </lineage>
</organism>
<feature type="transmembrane region" description="Helical" evidence="2">
    <location>
        <begin position="200"/>
        <end position="223"/>
    </location>
</feature>
<reference evidence="3 4" key="1">
    <citation type="submission" date="2018-08" db="EMBL/GenBank/DDBJ databases">
        <title>Microbacterium lemovicicum sp. nov., a bacterium isolated from a natural uranium-rich soil.</title>
        <authorList>
            <person name="ORTET P."/>
        </authorList>
    </citation>
    <scope>NUCLEOTIDE SEQUENCE [LARGE SCALE GENOMIC DNA]</scope>
    <source>
        <strain evidence="3 4">Viu22</strain>
    </source>
</reference>
<keyword evidence="2" id="KW-0812">Transmembrane</keyword>
<dbReference type="AlphaFoldDB" id="A0A3Q9IWJ3"/>
<dbReference type="OrthoDB" id="5065014at2"/>
<keyword evidence="2" id="KW-0472">Membrane</keyword>
<feature type="transmembrane region" description="Helical" evidence="2">
    <location>
        <begin position="136"/>
        <end position="161"/>
    </location>
</feature>
<keyword evidence="2" id="KW-1133">Transmembrane helix</keyword>
<sequence>MRSPLKPRRAGEQSPPPENPAADAAAAPVQEHVTSDTGTSLEHLRASSGADATGATGMPQRPSLADKEAPPVLVKVRPPFLIAVSRILWIASLAAGAAGVIYMFVIRQAQLPAIADLVRAVDGTRQEATYTTAADILFWTVFTPAVVVILLQIMLQVSFAARRPNVRWWQFGSLMFSGGVFLLAREIVAFGERGAPLEQILLVQLALATLGLLVSALPPALAWTARKHDIRRGPVAPSAGAGI</sequence>
<feature type="transmembrane region" description="Helical" evidence="2">
    <location>
        <begin position="168"/>
        <end position="188"/>
    </location>
</feature>
<feature type="compositionally biased region" description="Low complexity" evidence="1">
    <location>
        <begin position="47"/>
        <end position="57"/>
    </location>
</feature>
<feature type="transmembrane region" description="Helical" evidence="2">
    <location>
        <begin position="87"/>
        <end position="106"/>
    </location>
</feature>
<dbReference type="EMBL" id="CP031423">
    <property type="protein sequence ID" value="AZS35936.1"/>
    <property type="molecule type" value="Genomic_DNA"/>
</dbReference>
<feature type="region of interest" description="Disordered" evidence="1">
    <location>
        <begin position="1"/>
        <end position="41"/>
    </location>
</feature>
<accession>A0A3Q9IWJ3</accession>
<evidence type="ECO:0000256" key="1">
    <source>
        <dbReference type="SAM" id="MobiDB-lite"/>
    </source>
</evidence>
<proteinExistence type="predicted"/>